<keyword evidence="3" id="KW-1185">Reference proteome</keyword>
<protein>
    <submittedName>
        <fullName evidence="2">Uncharacterized protein</fullName>
    </submittedName>
</protein>
<evidence type="ECO:0000313" key="2">
    <source>
        <dbReference type="EMBL" id="MCI53650.1"/>
    </source>
</evidence>
<sequence>MRDNSMPNRGHTLHGETIHLQGRNSVAPPATGKHRVKVLSISIPFLEPLRVGLLPTDASIQPGERVNVRRDPMKLR</sequence>
<evidence type="ECO:0000256" key="1">
    <source>
        <dbReference type="SAM" id="MobiDB-lite"/>
    </source>
</evidence>
<proteinExistence type="predicted"/>
<name>A0A392T0I6_9FABA</name>
<accession>A0A392T0I6</accession>
<dbReference type="EMBL" id="LXQA010466632">
    <property type="protein sequence ID" value="MCI53650.1"/>
    <property type="molecule type" value="Genomic_DNA"/>
</dbReference>
<dbReference type="AlphaFoldDB" id="A0A392T0I6"/>
<dbReference type="Proteomes" id="UP000265520">
    <property type="component" value="Unassembled WGS sequence"/>
</dbReference>
<organism evidence="2 3">
    <name type="scientific">Trifolium medium</name>
    <dbReference type="NCBI Taxonomy" id="97028"/>
    <lineage>
        <taxon>Eukaryota</taxon>
        <taxon>Viridiplantae</taxon>
        <taxon>Streptophyta</taxon>
        <taxon>Embryophyta</taxon>
        <taxon>Tracheophyta</taxon>
        <taxon>Spermatophyta</taxon>
        <taxon>Magnoliopsida</taxon>
        <taxon>eudicotyledons</taxon>
        <taxon>Gunneridae</taxon>
        <taxon>Pentapetalae</taxon>
        <taxon>rosids</taxon>
        <taxon>fabids</taxon>
        <taxon>Fabales</taxon>
        <taxon>Fabaceae</taxon>
        <taxon>Papilionoideae</taxon>
        <taxon>50 kb inversion clade</taxon>
        <taxon>NPAAA clade</taxon>
        <taxon>Hologalegina</taxon>
        <taxon>IRL clade</taxon>
        <taxon>Trifolieae</taxon>
        <taxon>Trifolium</taxon>
    </lineage>
</organism>
<feature type="region of interest" description="Disordered" evidence="1">
    <location>
        <begin position="1"/>
        <end position="31"/>
    </location>
</feature>
<comment type="caution">
    <text evidence="2">The sequence shown here is derived from an EMBL/GenBank/DDBJ whole genome shotgun (WGS) entry which is preliminary data.</text>
</comment>
<reference evidence="2 3" key="1">
    <citation type="journal article" date="2018" name="Front. Plant Sci.">
        <title>Red Clover (Trifolium pratense) and Zigzag Clover (T. medium) - A Picture of Genomic Similarities and Differences.</title>
        <authorList>
            <person name="Dluhosova J."/>
            <person name="Istvanek J."/>
            <person name="Nedelnik J."/>
            <person name="Repkova J."/>
        </authorList>
    </citation>
    <scope>NUCLEOTIDE SEQUENCE [LARGE SCALE GENOMIC DNA]</scope>
    <source>
        <strain evidence="3">cv. 10/8</strain>
        <tissue evidence="2">Leaf</tissue>
    </source>
</reference>
<evidence type="ECO:0000313" key="3">
    <source>
        <dbReference type="Proteomes" id="UP000265520"/>
    </source>
</evidence>